<organism evidence="1 2">
    <name type="scientific">Paenibacillus odorifer</name>
    <dbReference type="NCBI Taxonomy" id="189426"/>
    <lineage>
        <taxon>Bacteria</taxon>
        <taxon>Bacillati</taxon>
        <taxon>Bacillota</taxon>
        <taxon>Bacilli</taxon>
        <taxon>Bacillales</taxon>
        <taxon>Paenibacillaceae</taxon>
        <taxon>Paenibacillus</taxon>
    </lineage>
</organism>
<dbReference type="EMBL" id="MPVP01000525">
    <property type="protein sequence ID" value="OMD02656.1"/>
    <property type="molecule type" value="Genomic_DNA"/>
</dbReference>
<reference evidence="1 2" key="1">
    <citation type="submission" date="2016-11" db="EMBL/GenBank/DDBJ databases">
        <title>Paenibacillus species isolates.</title>
        <authorList>
            <person name="Beno S.M."/>
        </authorList>
    </citation>
    <scope>NUCLEOTIDE SEQUENCE [LARGE SCALE GENOMIC DNA]</scope>
    <source>
        <strain evidence="1 2">FSL H7-0433</strain>
    </source>
</reference>
<proteinExistence type="predicted"/>
<dbReference type="Proteomes" id="UP000187158">
    <property type="component" value="Unassembled WGS sequence"/>
</dbReference>
<evidence type="ECO:0000313" key="2">
    <source>
        <dbReference type="Proteomes" id="UP000187158"/>
    </source>
</evidence>
<keyword evidence="2" id="KW-1185">Reference proteome</keyword>
<evidence type="ECO:0000313" key="1">
    <source>
        <dbReference type="EMBL" id="OMD02656.1"/>
    </source>
</evidence>
<name>A0ABX3GFU3_9BACL</name>
<gene>
    <name evidence="1" type="ORF">BSO21_32335</name>
</gene>
<protein>
    <submittedName>
        <fullName evidence="1">Uncharacterized protein</fullName>
    </submittedName>
</protein>
<dbReference type="RefSeq" id="WP_076220805.1">
    <property type="nucleotide sequence ID" value="NZ_MPVM01000039.1"/>
</dbReference>
<comment type="caution">
    <text evidence="1">The sequence shown here is derived from an EMBL/GenBank/DDBJ whole genome shotgun (WGS) entry which is preliminary data.</text>
</comment>
<sequence>MSIFVATIFNRGKEIAFASESRACTLVDNLAYIVNDDAIKLYKYENMWFYCSGVLSMADEVAQKIKSQPINELYSELIVEFLKDTYEKNITNIINRLGNNAKHALQLVIPFCNEGIWEIHYYDIDFGDKDFMPYIFKSSEEKPYVFAIGKGGNIVQNYIEHVYSTQNEYNLIDIYTEAFEIAADEMRGGNMTFHFDSAELTIDRTIPIKDNRKMRMWKNIDKYLIHGIGDGVVVSPSGKNLSGTGRISKPNGALDIVYLNNNYAHERRLLLKDDGIELSIQSGDLIIGHDVGSFIKIKANGDIDIKSVGKITLNGTEFDFD</sequence>
<accession>A0ABX3GFU3</accession>